<reference evidence="1 2" key="1">
    <citation type="submission" date="2020-06" db="EMBL/GenBank/DDBJ databases">
        <title>Interaction of electrochemicaly active bacteria, Geobacter bremensis R4 on different carbon anode.</title>
        <authorList>
            <person name="Meng L."/>
            <person name="Yoshida N."/>
        </authorList>
    </citation>
    <scope>NUCLEOTIDE SEQUENCE [LARGE SCALE GENOMIC DNA]</scope>
    <source>
        <strain evidence="1 2">R4</strain>
    </source>
</reference>
<dbReference type="InterPro" id="IPR043129">
    <property type="entry name" value="ATPase_NBD"/>
</dbReference>
<name>A0A6S6M8C6_9BACT</name>
<dbReference type="Gene3D" id="3.30.420.380">
    <property type="match status" value="1"/>
</dbReference>
<dbReference type="KEGG" id="gbn:GEOBRER4_28460"/>
<dbReference type="PANTHER" id="PTHR32432">
    <property type="entry name" value="CELL DIVISION PROTEIN FTSA-RELATED"/>
    <property type="match status" value="1"/>
</dbReference>
<dbReference type="PANTHER" id="PTHR32432:SF3">
    <property type="entry name" value="ETHANOLAMINE UTILIZATION PROTEIN EUTJ"/>
    <property type="match status" value="1"/>
</dbReference>
<dbReference type="EMBL" id="AP023213">
    <property type="protein sequence ID" value="BCG48096.1"/>
    <property type="molecule type" value="Genomic_DNA"/>
</dbReference>
<dbReference type="SUPFAM" id="SSF53067">
    <property type="entry name" value="Actin-like ATPase domain"/>
    <property type="match status" value="1"/>
</dbReference>
<dbReference type="InterPro" id="IPR050696">
    <property type="entry name" value="FtsA/MreB"/>
</dbReference>
<accession>A0A6S6M8C6</accession>
<proteinExistence type="predicted"/>
<gene>
    <name evidence="1" type="ORF">GEOBRER4_n2965</name>
</gene>
<keyword evidence="2" id="KW-1185">Reference proteome</keyword>
<evidence type="ECO:0000313" key="1">
    <source>
        <dbReference type="EMBL" id="BCG48096.1"/>
    </source>
</evidence>
<organism evidence="1 2">
    <name type="scientific">Citrifermentans bremense</name>
    <dbReference type="NCBI Taxonomy" id="60035"/>
    <lineage>
        <taxon>Bacteria</taxon>
        <taxon>Pseudomonadati</taxon>
        <taxon>Thermodesulfobacteriota</taxon>
        <taxon>Desulfuromonadia</taxon>
        <taxon>Geobacterales</taxon>
        <taxon>Geobacteraceae</taxon>
        <taxon>Citrifermentans</taxon>
    </lineage>
</organism>
<dbReference type="AlphaFoldDB" id="A0A6S6M8C6"/>
<dbReference type="RefSeq" id="WP_185242897.1">
    <property type="nucleotide sequence ID" value="NZ_AP023213.1"/>
</dbReference>
<evidence type="ECO:0000313" key="2">
    <source>
        <dbReference type="Proteomes" id="UP000515472"/>
    </source>
</evidence>
<sequence length="305" mass="33275">MLRARTGLGLEISAGGLSFAMVSGGKTPKVETGLSVPFAPGMLTLSRREPNVNDPKGFVNALREGYLRLLTRERSVCVSLPDAVGRVVLLDLEARFRNRDEGLDVIRWKLKKSLPFDIGTVHLDYQTLEEKENGSVSLLVSLVSRAVVTQYEELLIQAGLEPKQIDFTSFNLYRLFAPRLDISEDGAFVTFYQGAMTVLIFHAGVLSFYRTKEGVGDVQNLYREVNSSFLVYGDRFPGQAVGEVLCMAAPADAESFRALVAEAAGIEPVLLDLERMVQQAPALGLDRPALHALAGSMGAALRSLP</sequence>
<dbReference type="Proteomes" id="UP000515472">
    <property type="component" value="Chromosome"/>
</dbReference>
<protein>
    <submittedName>
        <fullName evidence="1">Predicted secretion system W ATPase PilM-like</fullName>
    </submittedName>
</protein>